<gene>
    <name evidence="1" type="primary">BnaCnng35980D</name>
    <name evidence="1" type="ORF">GSBRNA2T00028490001</name>
</gene>
<name>A0A078J6K2_BRANA</name>
<dbReference type="EMBL" id="LK033868">
    <property type="protein sequence ID" value="CDY60317.1"/>
    <property type="molecule type" value="Genomic_DNA"/>
</dbReference>
<proteinExistence type="predicted"/>
<evidence type="ECO:0000313" key="2">
    <source>
        <dbReference type="Proteomes" id="UP000028999"/>
    </source>
</evidence>
<dbReference type="PaxDb" id="3708-A0A078J6K2"/>
<organism evidence="1 2">
    <name type="scientific">Brassica napus</name>
    <name type="common">Rape</name>
    <dbReference type="NCBI Taxonomy" id="3708"/>
    <lineage>
        <taxon>Eukaryota</taxon>
        <taxon>Viridiplantae</taxon>
        <taxon>Streptophyta</taxon>
        <taxon>Embryophyta</taxon>
        <taxon>Tracheophyta</taxon>
        <taxon>Spermatophyta</taxon>
        <taxon>Magnoliopsida</taxon>
        <taxon>eudicotyledons</taxon>
        <taxon>Gunneridae</taxon>
        <taxon>Pentapetalae</taxon>
        <taxon>rosids</taxon>
        <taxon>malvids</taxon>
        <taxon>Brassicales</taxon>
        <taxon>Brassicaceae</taxon>
        <taxon>Brassiceae</taxon>
        <taxon>Brassica</taxon>
    </lineage>
</organism>
<dbReference type="Gramene" id="CDY60317">
    <property type="protein sequence ID" value="CDY60317"/>
    <property type="gene ID" value="GSBRNA2T00028490001"/>
</dbReference>
<dbReference type="Proteomes" id="UP000028999">
    <property type="component" value="Unassembled WGS sequence"/>
</dbReference>
<protein>
    <submittedName>
        <fullName evidence="1">BnaCnng35980D protein</fullName>
    </submittedName>
</protein>
<sequence>MIKLKHLKTSRTIHGLPLELW</sequence>
<reference evidence="1 2" key="1">
    <citation type="journal article" date="2014" name="Science">
        <title>Plant genetics. Early allopolyploid evolution in the post-Neolithic Brassica napus oilseed genome.</title>
        <authorList>
            <person name="Chalhoub B."/>
            <person name="Denoeud F."/>
            <person name="Liu S."/>
            <person name="Parkin I.A."/>
            <person name="Tang H."/>
            <person name="Wang X."/>
            <person name="Chiquet J."/>
            <person name="Belcram H."/>
            <person name="Tong C."/>
            <person name="Samans B."/>
            <person name="Correa M."/>
            <person name="Da Silva C."/>
            <person name="Just J."/>
            <person name="Falentin C."/>
            <person name="Koh C.S."/>
            <person name="Le Clainche I."/>
            <person name="Bernard M."/>
            <person name="Bento P."/>
            <person name="Noel B."/>
            <person name="Labadie K."/>
            <person name="Alberti A."/>
            <person name="Charles M."/>
            <person name="Arnaud D."/>
            <person name="Guo H."/>
            <person name="Daviaud C."/>
            <person name="Alamery S."/>
            <person name="Jabbari K."/>
            <person name="Zhao M."/>
            <person name="Edger P.P."/>
            <person name="Chelaifa H."/>
            <person name="Tack D."/>
            <person name="Lassalle G."/>
            <person name="Mestiri I."/>
            <person name="Schnel N."/>
            <person name="Le Paslier M.C."/>
            <person name="Fan G."/>
            <person name="Renault V."/>
            <person name="Bayer P.E."/>
            <person name="Golicz A.A."/>
            <person name="Manoli S."/>
            <person name="Lee T.H."/>
            <person name="Thi V.H."/>
            <person name="Chalabi S."/>
            <person name="Hu Q."/>
            <person name="Fan C."/>
            <person name="Tollenaere R."/>
            <person name="Lu Y."/>
            <person name="Battail C."/>
            <person name="Shen J."/>
            <person name="Sidebottom C.H."/>
            <person name="Wang X."/>
            <person name="Canaguier A."/>
            <person name="Chauveau A."/>
            <person name="Berard A."/>
            <person name="Deniot G."/>
            <person name="Guan M."/>
            <person name="Liu Z."/>
            <person name="Sun F."/>
            <person name="Lim Y.P."/>
            <person name="Lyons E."/>
            <person name="Town C.D."/>
            <person name="Bancroft I."/>
            <person name="Wang X."/>
            <person name="Meng J."/>
            <person name="Ma J."/>
            <person name="Pires J.C."/>
            <person name="King G.J."/>
            <person name="Brunel D."/>
            <person name="Delourme R."/>
            <person name="Renard M."/>
            <person name="Aury J.M."/>
            <person name="Adams K.L."/>
            <person name="Batley J."/>
            <person name="Snowdon R.J."/>
            <person name="Tost J."/>
            <person name="Edwards D."/>
            <person name="Zhou Y."/>
            <person name="Hua W."/>
            <person name="Sharpe A.G."/>
            <person name="Paterson A.H."/>
            <person name="Guan C."/>
            <person name="Wincker P."/>
        </authorList>
    </citation>
    <scope>NUCLEOTIDE SEQUENCE [LARGE SCALE GENOMIC DNA]</scope>
    <source>
        <strain evidence="2">cv. Darmor-bzh</strain>
    </source>
</reference>
<accession>A0A078J6K2</accession>
<evidence type="ECO:0000313" key="1">
    <source>
        <dbReference type="EMBL" id="CDY60317.1"/>
    </source>
</evidence>
<dbReference type="AlphaFoldDB" id="A0A078J6K2"/>
<keyword evidence="2" id="KW-1185">Reference proteome</keyword>